<proteinExistence type="predicted"/>
<dbReference type="AlphaFoldDB" id="A0A1W2FLF0"/>
<dbReference type="EMBL" id="FWXV01000008">
    <property type="protein sequence ID" value="SMD22807.1"/>
    <property type="molecule type" value="Genomic_DNA"/>
</dbReference>
<evidence type="ECO:0000256" key="1">
    <source>
        <dbReference type="SAM" id="Phobius"/>
    </source>
</evidence>
<reference evidence="2 3" key="1">
    <citation type="submission" date="2017-04" db="EMBL/GenBank/DDBJ databases">
        <authorList>
            <person name="Afonso C.L."/>
            <person name="Miller P.J."/>
            <person name="Scott M.A."/>
            <person name="Spackman E."/>
            <person name="Goraichik I."/>
            <person name="Dimitrov K.M."/>
            <person name="Suarez D.L."/>
            <person name="Swayne D.E."/>
        </authorList>
    </citation>
    <scope>NUCLEOTIDE SEQUENCE [LARGE SCALE GENOMIC DNA]</scope>
    <source>
        <strain evidence="2 3">DSM 43828</strain>
    </source>
</reference>
<feature type="transmembrane region" description="Helical" evidence="1">
    <location>
        <begin position="22"/>
        <end position="39"/>
    </location>
</feature>
<keyword evidence="1" id="KW-1133">Transmembrane helix</keyword>
<keyword evidence="1" id="KW-0472">Membrane</keyword>
<name>A0A1W2FLF0_KIBAR</name>
<protein>
    <submittedName>
        <fullName evidence="2">Uncharacterized protein</fullName>
    </submittedName>
</protein>
<gene>
    <name evidence="2" type="ORF">SAMN05661093_07609</name>
</gene>
<evidence type="ECO:0000313" key="2">
    <source>
        <dbReference type="EMBL" id="SMD22807.1"/>
    </source>
</evidence>
<keyword evidence="1" id="KW-0812">Transmembrane</keyword>
<accession>A0A1W2FLF0</accession>
<keyword evidence="3" id="KW-1185">Reference proteome</keyword>
<organism evidence="2 3">
    <name type="scientific">Kibdelosporangium aridum</name>
    <dbReference type="NCBI Taxonomy" id="2030"/>
    <lineage>
        <taxon>Bacteria</taxon>
        <taxon>Bacillati</taxon>
        <taxon>Actinomycetota</taxon>
        <taxon>Actinomycetes</taxon>
        <taxon>Pseudonocardiales</taxon>
        <taxon>Pseudonocardiaceae</taxon>
        <taxon>Kibdelosporangium</taxon>
    </lineage>
</organism>
<evidence type="ECO:0000313" key="3">
    <source>
        <dbReference type="Proteomes" id="UP000192674"/>
    </source>
</evidence>
<sequence length="467" mass="50955">MYYPTPEPYYEPKPELARQDRLAVAIGNASLLGVGYLLLGRRAWAVVTTLVTIAFLVLLGTAVPGVWFEVLFLVWWAALVAHGWYLARIPARLPSVRWPRTVALLIAVPVLVGIGYMRFDAASIEDRITEARDSGDCGKAQSALDMIWFGHHVVDGPMTVRGERTAQACARLADTKGALEVAASKRDTQGLRSSYDELGAVLTDLPGHDRMVSTVLDGFLDSLSGREPCDVAELADWLRQRPASNNLLDRSADVLPKIAPAALVGCGDKRAEARDWAAAKARYQQMLDQYPGHELTAKAQEGVKQATLGLELQNLARLGKGYCKTPVVYSGAAPYAKGATNRAVVYHDDDFDDMYIKKLPAEWQADNSQAVMVVCIGEREAGAPVRTCPYRDRSDGRVRNVTFSKMAYPVKAYELRTGNLVADTRVEIAGAACPPTVTSFGDNDPLRMVVEPSDSDIRAAFAPVFTP</sequence>
<feature type="transmembrane region" description="Helical" evidence="1">
    <location>
        <begin position="101"/>
        <end position="119"/>
    </location>
</feature>
<dbReference type="OrthoDB" id="5176604at2"/>
<dbReference type="RefSeq" id="WP_084431563.1">
    <property type="nucleotide sequence ID" value="NZ_FWXV01000008.1"/>
</dbReference>
<feature type="transmembrane region" description="Helical" evidence="1">
    <location>
        <begin position="46"/>
        <end position="67"/>
    </location>
</feature>
<feature type="transmembrane region" description="Helical" evidence="1">
    <location>
        <begin position="73"/>
        <end position="89"/>
    </location>
</feature>
<dbReference type="Proteomes" id="UP000192674">
    <property type="component" value="Unassembled WGS sequence"/>
</dbReference>